<accession>A0A164SJ11</accession>
<reference evidence="1" key="1">
    <citation type="journal article" date="2016" name="Nat. Genet.">
        <title>A high-quality carrot genome assembly provides new insights into carotenoid accumulation and asterid genome evolution.</title>
        <authorList>
            <person name="Iorizzo M."/>
            <person name="Ellison S."/>
            <person name="Senalik D."/>
            <person name="Zeng P."/>
            <person name="Satapoomin P."/>
            <person name="Huang J."/>
            <person name="Bowman M."/>
            <person name="Iovene M."/>
            <person name="Sanseverino W."/>
            <person name="Cavagnaro P."/>
            <person name="Yildiz M."/>
            <person name="Macko-Podgorni A."/>
            <person name="Moranska E."/>
            <person name="Grzebelus E."/>
            <person name="Grzebelus D."/>
            <person name="Ashrafi H."/>
            <person name="Zheng Z."/>
            <person name="Cheng S."/>
            <person name="Spooner D."/>
            <person name="Van Deynze A."/>
            <person name="Simon P."/>
        </authorList>
    </citation>
    <scope>NUCLEOTIDE SEQUENCE</scope>
    <source>
        <tissue evidence="1">Leaf</tissue>
    </source>
</reference>
<dbReference type="OMA" id="QHDDRAK"/>
<dbReference type="AlphaFoldDB" id="A0A164SJ11"/>
<proteinExistence type="predicted"/>
<keyword evidence="2" id="KW-1185">Reference proteome</keyword>
<dbReference type="PANTHER" id="PTHR35488:SF2">
    <property type="entry name" value="OS05G0358900 PROTEIN"/>
    <property type="match status" value="1"/>
</dbReference>
<dbReference type="KEGG" id="dcr:108195335"/>
<dbReference type="EMBL" id="CP093349">
    <property type="protein sequence ID" value="WOH07296.1"/>
    <property type="molecule type" value="Genomic_DNA"/>
</dbReference>
<name>A0A164SJ11_DAUCS</name>
<dbReference type="Gramene" id="KZM86165">
    <property type="protein sequence ID" value="KZM86165"/>
    <property type="gene ID" value="DCAR_023299"/>
</dbReference>
<evidence type="ECO:0000313" key="1">
    <source>
        <dbReference type="EMBL" id="WOH07296.1"/>
    </source>
</evidence>
<gene>
    <name evidence="1" type="ORF">DCAR_0726726</name>
</gene>
<protein>
    <submittedName>
        <fullName evidence="1">Uncharacterized protein</fullName>
    </submittedName>
</protein>
<dbReference type="Proteomes" id="UP000077755">
    <property type="component" value="Chromosome 7"/>
</dbReference>
<organism evidence="1 2">
    <name type="scientific">Daucus carota subsp. sativus</name>
    <name type="common">Carrot</name>
    <dbReference type="NCBI Taxonomy" id="79200"/>
    <lineage>
        <taxon>Eukaryota</taxon>
        <taxon>Viridiplantae</taxon>
        <taxon>Streptophyta</taxon>
        <taxon>Embryophyta</taxon>
        <taxon>Tracheophyta</taxon>
        <taxon>Spermatophyta</taxon>
        <taxon>Magnoliopsida</taxon>
        <taxon>eudicotyledons</taxon>
        <taxon>Gunneridae</taxon>
        <taxon>Pentapetalae</taxon>
        <taxon>asterids</taxon>
        <taxon>campanulids</taxon>
        <taxon>Apiales</taxon>
        <taxon>Apiaceae</taxon>
        <taxon>Apioideae</taxon>
        <taxon>Scandiceae</taxon>
        <taxon>Daucinae</taxon>
        <taxon>Daucus</taxon>
        <taxon>Daucus sect. Daucus</taxon>
    </lineage>
</organism>
<reference evidence="1" key="2">
    <citation type="submission" date="2022-03" db="EMBL/GenBank/DDBJ databases">
        <title>Draft title - Genomic analysis of global carrot germplasm unveils the trajectory of domestication and the origin of high carotenoid orange carrot.</title>
        <authorList>
            <person name="Iorizzo M."/>
            <person name="Ellison S."/>
            <person name="Senalik D."/>
            <person name="Macko-Podgorni A."/>
            <person name="Grzebelus D."/>
            <person name="Bostan H."/>
            <person name="Rolling W."/>
            <person name="Curaba J."/>
            <person name="Simon P."/>
        </authorList>
    </citation>
    <scope>NUCLEOTIDE SEQUENCE</scope>
    <source>
        <tissue evidence="1">Leaf</tissue>
    </source>
</reference>
<dbReference type="PANTHER" id="PTHR35488">
    <property type="entry name" value="OS05G0358900 PROTEIN-RELATED"/>
    <property type="match status" value="1"/>
</dbReference>
<dbReference type="OrthoDB" id="1913474at2759"/>
<evidence type="ECO:0000313" key="2">
    <source>
        <dbReference type="Proteomes" id="UP000077755"/>
    </source>
</evidence>
<sequence length="170" mass="19809">MSNSNMSPIFPMPHPQHYLLTDYGFNPQFHYFQVLEEARKQKKERVAAPTAQQFKKKHSSSSRSKRWLKNAFRFIRAKITHWPVHQTNQELHDLGSRVYQVRAALSGPLYTTESRSKSATPYRTSRSRSASGLNFTTKDKTIPYINLRELNMDQHPRRSNTASLPIYLVT</sequence>